<organism evidence="1">
    <name type="scientific">bioreactor metagenome</name>
    <dbReference type="NCBI Taxonomy" id="1076179"/>
    <lineage>
        <taxon>unclassified sequences</taxon>
        <taxon>metagenomes</taxon>
        <taxon>ecological metagenomes</taxon>
    </lineage>
</organism>
<evidence type="ECO:0000313" key="1">
    <source>
        <dbReference type="EMBL" id="MPM48842.1"/>
    </source>
</evidence>
<protein>
    <submittedName>
        <fullName evidence="1">Uncharacterized protein</fullName>
    </submittedName>
</protein>
<sequence>MAIDIFNNRRDYDEAGENPLRKMFFDRGKDDVRLDLTEEEEEA</sequence>
<dbReference type="EMBL" id="VSSQ01012275">
    <property type="protein sequence ID" value="MPM48842.1"/>
    <property type="molecule type" value="Genomic_DNA"/>
</dbReference>
<accession>A0A645A6W7</accession>
<proteinExistence type="predicted"/>
<reference evidence="1" key="1">
    <citation type="submission" date="2019-08" db="EMBL/GenBank/DDBJ databases">
        <authorList>
            <person name="Kucharzyk K."/>
            <person name="Murdoch R.W."/>
            <person name="Higgins S."/>
            <person name="Loffler F."/>
        </authorList>
    </citation>
    <scope>NUCLEOTIDE SEQUENCE</scope>
</reference>
<comment type="caution">
    <text evidence="1">The sequence shown here is derived from an EMBL/GenBank/DDBJ whole genome shotgun (WGS) entry which is preliminary data.</text>
</comment>
<name>A0A645A6W7_9ZZZZ</name>
<dbReference type="AlphaFoldDB" id="A0A645A6W7"/>
<gene>
    <name evidence="1" type="ORF">SDC9_95569</name>
</gene>